<dbReference type="Proteomes" id="UP001398556">
    <property type="component" value="Unassembled WGS sequence"/>
</dbReference>
<name>A0ABU9HQJ4_9FLAO</name>
<organism evidence="4 5">
    <name type="scientific">Flavobacterium flavipallidum</name>
    <dbReference type="NCBI Taxonomy" id="3139140"/>
    <lineage>
        <taxon>Bacteria</taxon>
        <taxon>Pseudomonadati</taxon>
        <taxon>Bacteroidota</taxon>
        <taxon>Flavobacteriia</taxon>
        <taxon>Flavobacteriales</taxon>
        <taxon>Flavobacteriaceae</taxon>
        <taxon>Flavobacterium</taxon>
    </lineage>
</organism>
<dbReference type="Pfam" id="PF16371">
    <property type="entry name" value="MetallophosN"/>
    <property type="match status" value="1"/>
</dbReference>
<dbReference type="InterPro" id="IPR051918">
    <property type="entry name" value="STPP_CPPED1"/>
</dbReference>
<feature type="domain" description="Calcineurin-like phosphoesterase" evidence="1">
    <location>
        <begin position="127"/>
        <end position="302"/>
    </location>
</feature>
<keyword evidence="5" id="KW-1185">Reference proteome</keyword>
<evidence type="ECO:0000259" key="1">
    <source>
        <dbReference type="Pfam" id="PF00149"/>
    </source>
</evidence>
<dbReference type="InterPro" id="IPR004843">
    <property type="entry name" value="Calcineurin-like_PHP"/>
</dbReference>
<evidence type="ECO:0000259" key="3">
    <source>
        <dbReference type="Pfam" id="PF16371"/>
    </source>
</evidence>
<evidence type="ECO:0000259" key="2">
    <source>
        <dbReference type="Pfam" id="PF16370"/>
    </source>
</evidence>
<dbReference type="PANTHER" id="PTHR43143:SF1">
    <property type="entry name" value="SERINE_THREONINE-PROTEIN PHOSPHATASE CPPED1"/>
    <property type="match status" value="1"/>
</dbReference>
<accession>A0ABU9HQJ4</accession>
<gene>
    <name evidence="4" type="ORF">AAEO59_13690</name>
</gene>
<sequence>MQKRVLILVVSFCTLIGFGQVSQSLSGTVFVDVNQNNYKDTDEVGLFNVLISNGKDVVKTDAKGHYKIAKIEGNTVFVIKPESYMFRLNKQKTVQFFVPFDTIQTVKTYDFALYPHQENKPTKSVLLGDTQVDVIDDVHHVGKLVTEELMDKEIDFIVPLGDLSFDNVSIFDPLSQTLGLIGVPIFYTIGNHDLNFTEKAFMDRDKSFEAIFGPSYYAFEYGKQLHIVLNNIYPLETKGYEGRLDAMQLTFLRNLIALEKEKFESVTVYMHIPLEEMKDKEELITLVKPFENVFVAAGHTHTQYHNYFERNNQKPIHQLVAGAVCGSWWQGPHDIDQIPFALMYDGTPKGYWELIFDHQQYDFKYKVSGAAHDKQMNITVPNTKEWDKSLNIFNDNFIYANVFAADETTQVDIRFDNGKWMAMRKYEDVAPEIQKLYHLQSLGKFSNESMAKFPKPTTISHHLWRIEKPVDLLPGAHSVRIKASANKINLDVHGNAVLWIDK</sequence>
<feature type="domain" description="Calcineurin-like phosphoesterase N-terminal" evidence="3">
    <location>
        <begin position="41"/>
        <end position="113"/>
    </location>
</feature>
<dbReference type="InterPro" id="IPR032288">
    <property type="entry name" value="Metallophos_C"/>
</dbReference>
<evidence type="ECO:0000313" key="4">
    <source>
        <dbReference type="EMBL" id="MEL1242109.1"/>
    </source>
</evidence>
<dbReference type="InterPro" id="IPR032285">
    <property type="entry name" value="Metallophos_N"/>
</dbReference>
<proteinExistence type="predicted"/>
<reference evidence="4 5" key="1">
    <citation type="submission" date="2024-04" db="EMBL/GenBank/DDBJ databases">
        <title>Flavobacterium sp. DGU99 16S ribosomal RNA gene Genome sequencing and assembly.</title>
        <authorList>
            <person name="Park S."/>
        </authorList>
    </citation>
    <scope>NUCLEOTIDE SEQUENCE [LARGE SCALE GENOMIC DNA]</scope>
    <source>
        <strain evidence="4 5">DGU99</strain>
    </source>
</reference>
<dbReference type="Gene3D" id="3.60.21.10">
    <property type="match status" value="1"/>
</dbReference>
<dbReference type="PANTHER" id="PTHR43143">
    <property type="entry name" value="METALLOPHOSPHOESTERASE, CALCINEURIN SUPERFAMILY"/>
    <property type="match status" value="1"/>
</dbReference>
<feature type="domain" description="Calcineurin-like phosphoesterase C-terminal" evidence="2">
    <location>
        <begin position="320"/>
        <end position="483"/>
    </location>
</feature>
<dbReference type="Pfam" id="PF16370">
    <property type="entry name" value="MetallophosC"/>
    <property type="match status" value="1"/>
</dbReference>
<protein>
    <submittedName>
        <fullName evidence="4">Calcineurin-like phosphoesterase family protein</fullName>
    </submittedName>
</protein>
<dbReference type="InterPro" id="IPR029052">
    <property type="entry name" value="Metallo-depent_PP-like"/>
</dbReference>
<dbReference type="Pfam" id="PF00149">
    <property type="entry name" value="Metallophos"/>
    <property type="match status" value="1"/>
</dbReference>
<dbReference type="SUPFAM" id="SSF56300">
    <property type="entry name" value="Metallo-dependent phosphatases"/>
    <property type="match status" value="1"/>
</dbReference>
<evidence type="ECO:0000313" key="5">
    <source>
        <dbReference type="Proteomes" id="UP001398556"/>
    </source>
</evidence>
<dbReference type="EMBL" id="JBBYHU010000033">
    <property type="protein sequence ID" value="MEL1242109.1"/>
    <property type="molecule type" value="Genomic_DNA"/>
</dbReference>
<dbReference type="RefSeq" id="WP_341701314.1">
    <property type="nucleotide sequence ID" value="NZ_JBBYHU010000033.1"/>
</dbReference>
<comment type="caution">
    <text evidence="4">The sequence shown here is derived from an EMBL/GenBank/DDBJ whole genome shotgun (WGS) entry which is preliminary data.</text>
</comment>